<dbReference type="EMBL" id="BART01005866">
    <property type="protein sequence ID" value="GAG54640.1"/>
    <property type="molecule type" value="Genomic_DNA"/>
</dbReference>
<proteinExistence type="predicted"/>
<reference evidence="2" key="1">
    <citation type="journal article" date="2014" name="Front. Microbiol.">
        <title>High frequency of phylogenetically diverse reductive dehalogenase-homologous genes in deep subseafloor sedimentary metagenomes.</title>
        <authorList>
            <person name="Kawai M."/>
            <person name="Futagami T."/>
            <person name="Toyoda A."/>
            <person name="Takaki Y."/>
            <person name="Nishi S."/>
            <person name="Hori S."/>
            <person name="Arai W."/>
            <person name="Tsubouchi T."/>
            <person name="Morono Y."/>
            <person name="Uchiyama I."/>
            <person name="Ito T."/>
            <person name="Fujiyama A."/>
            <person name="Inagaki F."/>
            <person name="Takami H."/>
        </authorList>
    </citation>
    <scope>NUCLEOTIDE SEQUENCE</scope>
    <source>
        <strain evidence="2">Expedition CK06-06</strain>
    </source>
</reference>
<protein>
    <submittedName>
        <fullName evidence="2">Uncharacterized protein</fullName>
    </submittedName>
</protein>
<dbReference type="AlphaFoldDB" id="X0YFJ7"/>
<sequence length="47" mass="5421">YWFISNSLIMITAIGISLILQKKILIYTIIGIFISYATIIFAREPKE</sequence>
<organism evidence="2">
    <name type="scientific">marine sediment metagenome</name>
    <dbReference type="NCBI Taxonomy" id="412755"/>
    <lineage>
        <taxon>unclassified sequences</taxon>
        <taxon>metagenomes</taxon>
        <taxon>ecological metagenomes</taxon>
    </lineage>
</organism>
<keyword evidence="1" id="KW-0472">Membrane</keyword>
<keyword evidence="1" id="KW-1133">Transmembrane helix</keyword>
<accession>X0YFJ7</accession>
<evidence type="ECO:0000313" key="2">
    <source>
        <dbReference type="EMBL" id="GAG54640.1"/>
    </source>
</evidence>
<name>X0YFJ7_9ZZZZ</name>
<gene>
    <name evidence="2" type="ORF">S01H4_13300</name>
</gene>
<feature type="transmembrane region" description="Helical" evidence="1">
    <location>
        <begin position="24"/>
        <end position="42"/>
    </location>
</feature>
<comment type="caution">
    <text evidence="2">The sequence shown here is derived from an EMBL/GenBank/DDBJ whole genome shotgun (WGS) entry which is preliminary data.</text>
</comment>
<keyword evidence="1" id="KW-0812">Transmembrane</keyword>
<evidence type="ECO:0000256" key="1">
    <source>
        <dbReference type="SAM" id="Phobius"/>
    </source>
</evidence>
<feature type="non-terminal residue" evidence="2">
    <location>
        <position position="1"/>
    </location>
</feature>